<evidence type="ECO:0008006" key="4">
    <source>
        <dbReference type="Google" id="ProtNLM"/>
    </source>
</evidence>
<protein>
    <recommendedName>
        <fullName evidence="4">DUF1264-domain-containing protein</fullName>
    </recommendedName>
</protein>
<reference evidence="2 3" key="1">
    <citation type="submission" date="2015-01" db="EMBL/GenBank/DDBJ databases">
        <title>The Genome Sequence of Exophiala sideris CBS121828.</title>
        <authorList>
            <consortium name="The Broad Institute Genomics Platform"/>
            <person name="Cuomo C."/>
            <person name="de Hoog S."/>
            <person name="Gorbushina A."/>
            <person name="Stielow B."/>
            <person name="Teixiera M."/>
            <person name="Abouelleil A."/>
            <person name="Chapman S.B."/>
            <person name="Priest M."/>
            <person name="Young S.K."/>
            <person name="Wortman J."/>
            <person name="Nusbaum C."/>
            <person name="Birren B."/>
        </authorList>
    </citation>
    <scope>NUCLEOTIDE SEQUENCE [LARGE SCALE GENOMIC DNA]</scope>
    <source>
        <strain evidence="2 3">CBS 121828</strain>
    </source>
</reference>
<dbReference type="HOGENOM" id="CLU_071931_2_1_1"/>
<organism evidence="2 3">
    <name type="scientific">Exophiala sideris</name>
    <dbReference type="NCBI Taxonomy" id="1016849"/>
    <lineage>
        <taxon>Eukaryota</taxon>
        <taxon>Fungi</taxon>
        <taxon>Dikarya</taxon>
        <taxon>Ascomycota</taxon>
        <taxon>Pezizomycotina</taxon>
        <taxon>Eurotiomycetes</taxon>
        <taxon>Chaetothyriomycetidae</taxon>
        <taxon>Chaetothyriales</taxon>
        <taxon>Herpotrichiellaceae</taxon>
        <taxon>Exophiala</taxon>
    </lineage>
</organism>
<name>A0A0D1WBH8_9EURO</name>
<evidence type="ECO:0000256" key="1">
    <source>
        <dbReference type="ARBA" id="ARBA00009740"/>
    </source>
</evidence>
<dbReference type="InterPro" id="IPR010686">
    <property type="entry name" value="OBAP-like"/>
</dbReference>
<dbReference type="PANTHER" id="PTHR31360:SF0">
    <property type="entry name" value="OIL BODY-ASSOCIATED PROTEIN 1B"/>
    <property type="match status" value="1"/>
</dbReference>
<dbReference type="PANTHER" id="PTHR31360">
    <property type="match status" value="1"/>
</dbReference>
<dbReference type="EMBL" id="KN846951">
    <property type="protein sequence ID" value="KIV86075.1"/>
    <property type="molecule type" value="Genomic_DNA"/>
</dbReference>
<sequence length="259" mass="30144">MSEQHPIAHQAGPAISTVAARLLKFSPSAWLKSWLLYLGIQTHVGTMTQPEMKPLHNICEYLHALHIYTDEARRGEVRTVSAHHFCSHVAKDLRQCLIYDSCKPDARLIGVEYMIPKERYLKLDPEEQKLWHSHEFEVKSGMLVLPYPESHQHRKDAWDELETKAMEEVVNLYGKLYHFWEVDKGDELPLGLPRVMGSLTEFKQLDVDKAMKPRNKEQGIDQPKKRELREYIPLPGIPPNADNWWKEAKENKRGIYAFP</sequence>
<dbReference type="OrthoDB" id="1901244at2759"/>
<comment type="similarity">
    <text evidence="1">Belongs to the OBAP family.</text>
</comment>
<gene>
    <name evidence="2" type="ORF">PV11_01712</name>
</gene>
<accession>A0A0D1WBH8</accession>
<proteinExistence type="inferred from homology"/>
<dbReference type="Pfam" id="PF06884">
    <property type="entry name" value="DUF1264"/>
    <property type="match status" value="1"/>
</dbReference>
<dbReference type="Proteomes" id="UP000053599">
    <property type="component" value="Unassembled WGS sequence"/>
</dbReference>
<evidence type="ECO:0000313" key="3">
    <source>
        <dbReference type="Proteomes" id="UP000053599"/>
    </source>
</evidence>
<dbReference type="STRING" id="1016849.A0A0D1WBH8"/>
<evidence type="ECO:0000313" key="2">
    <source>
        <dbReference type="EMBL" id="KIV86075.1"/>
    </source>
</evidence>
<dbReference type="AlphaFoldDB" id="A0A0D1WBH8"/>